<reference evidence="2" key="1">
    <citation type="journal article" date="2019" name="Int. J. Syst. Evol. Microbiol.">
        <title>The Global Catalogue of Microorganisms (GCM) 10K type strain sequencing project: providing services to taxonomists for standard genome sequencing and annotation.</title>
        <authorList>
            <consortium name="The Broad Institute Genomics Platform"/>
            <consortium name="The Broad Institute Genome Sequencing Center for Infectious Disease"/>
            <person name="Wu L."/>
            <person name="Ma J."/>
        </authorList>
    </citation>
    <scope>NUCLEOTIDE SEQUENCE [LARGE SCALE GENOMIC DNA]</scope>
    <source>
        <strain evidence="2">JCM 17979</strain>
    </source>
</reference>
<protein>
    <submittedName>
        <fullName evidence="1">Uncharacterized protein</fullName>
    </submittedName>
</protein>
<comment type="caution">
    <text evidence="1">The sequence shown here is derived from an EMBL/GenBank/DDBJ whole genome shotgun (WGS) entry which is preliminary data.</text>
</comment>
<dbReference type="Proteomes" id="UP001500928">
    <property type="component" value="Unassembled WGS sequence"/>
</dbReference>
<evidence type="ECO:0000313" key="2">
    <source>
        <dbReference type="Proteomes" id="UP001500928"/>
    </source>
</evidence>
<organism evidence="1 2">
    <name type="scientific">Actinomycetospora chlora</name>
    <dbReference type="NCBI Taxonomy" id="663608"/>
    <lineage>
        <taxon>Bacteria</taxon>
        <taxon>Bacillati</taxon>
        <taxon>Actinomycetota</taxon>
        <taxon>Actinomycetes</taxon>
        <taxon>Pseudonocardiales</taxon>
        <taxon>Pseudonocardiaceae</taxon>
        <taxon>Actinomycetospora</taxon>
    </lineage>
</organism>
<dbReference type="RefSeq" id="WP_345415509.1">
    <property type="nucleotide sequence ID" value="NZ_BAABHO010000020.1"/>
</dbReference>
<evidence type="ECO:0000313" key="1">
    <source>
        <dbReference type="EMBL" id="GAA4791191.1"/>
    </source>
</evidence>
<proteinExistence type="predicted"/>
<sequence>MRTARGVGPRRRERPGRTPRWALVARYGRGRRLRAIALTADGVEIDTRRDGVALPWGHVLAVRSHGPEHADGRPRRVALDVVDVPVTPLVEHLTAGPPGRPDGVRTLVLPTAGLDTDPSLLLAALDHYVELPGARTGLSGHDWSAGPP</sequence>
<accession>A0ABP9B621</accession>
<gene>
    <name evidence="1" type="ORF">GCM10023200_27960</name>
</gene>
<name>A0ABP9B621_9PSEU</name>
<keyword evidence="2" id="KW-1185">Reference proteome</keyword>
<dbReference type="EMBL" id="BAABHO010000020">
    <property type="protein sequence ID" value="GAA4791191.1"/>
    <property type="molecule type" value="Genomic_DNA"/>
</dbReference>